<protein>
    <submittedName>
        <fullName evidence="2">Uncharacterized protein</fullName>
    </submittedName>
</protein>
<dbReference type="Proteomes" id="UP000050525">
    <property type="component" value="Unassembled WGS sequence"/>
</dbReference>
<organism evidence="2 3">
    <name type="scientific">Alligator mississippiensis</name>
    <name type="common">American alligator</name>
    <dbReference type="NCBI Taxonomy" id="8496"/>
    <lineage>
        <taxon>Eukaryota</taxon>
        <taxon>Metazoa</taxon>
        <taxon>Chordata</taxon>
        <taxon>Craniata</taxon>
        <taxon>Vertebrata</taxon>
        <taxon>Euteleostomi</taxon>
        <taxon>Archelosauria</taxon>
        <taxon>Archosauria</taxon>
        <taxon>Crocodylia</taxon>
        <taxon>Alligatoridae</taxon>
        <taxon>Alligatorinae</taxon>
        <taxon>Alligator</taxon>
    </lineage>
</organism>
<dbReference type="SUPFAM" id="SSF55418">
    <property type="entry name" value="eIF4e-like"/>
    <property type="match status" value="1"/>
</dbReference>
<dbReference type="AlphaFoldDB" id="A0A151LZG7"/>
<gene>
    <name evidence="2" type="ORF">Y1Q_0011201</name>
</gene>
<dbReference type="PANTHER" id="PTHR31977:SF1">
    <property type="entry name" value="UPF0696 PROTEIN C11ORF68"/>
    <property type="match status" value="1"/>
</dbReference>
<evidence type="ECO:0000256" key="1">
    <source>
        <dbReference type="ARBA" id="ARBA00010568"/>
    </source>
</evidence>
<dbReference type="Pfam" id="PF08939">
    <property type="entry name" value="Bles03"/>
    <property type="match status" value="1"/>
</dbReference>
<sequence>MAADMDPWVVFDARRTPRAEFEAWLATYPPSRVARYGPRPVGWIAVYGPGYSPEAGDVVGLQEAWERLQLSGRSVTHTTVRELALNHGVLTGKWLIHLDTGFKVDHAWAGVARAVLDGRFTVAKVSPCHPDGERRHVVCVYTDDFTDEEHVLAADAAIRAAGVKCPLAYKPDVYTYLGIYRDNRWRLCPTIYESRFDLECVPRRSRVLNKVTNAEVT</sequence>
<accession>A0A151LZG7</accession>
<dbReference type="Gene3D" id="3.30.760.10">
    <property type="entry name" value="RNA Cap, Translation Initiation Factor Eif4e"/>
    <property type="match status" value="1"/>
</dbReference>
<dbReference type="PANTHER" id="PTHR31977">
    <property type="entry name" value="UPF0696 PROTEIN C11ORF68"/>
    <property type="match status" value="1"/>
</dbReference>
<comment type="similarity">
    <text evidence="1">Belongs to the UPF0696 family.</text>
</comment>
<dbReference type="eggNOG" id="ENOG502QRQJ">
    <property type="taxonomic scope" value="Eukaryota"/>
</dbReference>
<dbReference type="InterPro" id="IPR023398">
    <property type="entry name" value="TIF_eIF4e-like"/>
</dbReference>
<evidence type="ECO:0000313" key="2">
    <source>
        <dbReference type="EMBL" id="KYO17632.1"/>
    </source>
</evidence>
<proteinExistence type="inferred from homology"/>
<dbReference type="EMBL" id="AKHW03006911">
    <property type="protein sequence ID" value="KYO17632.1"/>
    <property type="molecule type" value="Genomic_DNA"/>
</dbReference>
<reference evidence="2 3" key="1">
    <citation type="journal article" date="2012" name="Genome Biol.">
        <title>Sequencing three crocodilian genomes to illuminate the evolution of archosaurs and amniotes.</title>
        <authorList>
            <person name="St John J.A."/>
            <person name="Braun E.L."/>
            <person name="Isberg S.R."/>
            <person name="Miles L.G."/>
            <person name="Chong A.Y."/>
            <person name="Gongora J."/>
            <person name="Dalzell P."/>
            <person name="Moran C."/>
            <person name="Bed'hom B."/>
            <person name="Abzhanov A."/>
            <person name="Burgess S.C."/>
            <person name="Cooksey A.M."/>
            <person name="Castoe T.A."/>
            <person name="Crawford N.G."/>
            <person name="Densmore L.D."/>
            <person name="Drew J.C."/>
            <person name="Edwards S.V."/>
            <person name="Faircloth B.C."/>
            <person name="Fujita M.K."/>
            <person name="Greenwold M.J."/>
            <person name="Hoffmann F.G."/>
            <person name="Howard J.M."/>
            <person name="Iguchi T."/>
            <person name="Janes D.E."/>
            <person name="Khan S.Y."/>
            <person name="Kohno S."/>
            <person name="de Koning A.J."/>
            <person name="Lance S.L."/>
            <person name="McCarthy F.M."/>
            <person name="McCormack J.E."/>
            <person name="Merchant M.E."/>
            <person name="Peterson D.G."/>
            <person name="Pollock D.D."/>
            <person name="Pourmand N."/>
            <person name="Raney B.J."/>
            <person name="Roessler K.A."/>
            <person name="Sanford J.R."/>
            <person name="Sawyer R.H."/>
            <person name="Schmidt C.J."/>
            <person name="Triplett E.W."/>
            <person name="Tuberville T.D."/>
            <person name="Venegas-Anaya M."/>
            <person name="Howard J.T."/>
            <person name="Jarvis E.D."/>
            <person name="Guillette L.J.Jr."/>
            <person name="Glenn T.C."/>
            <person name="Green R.E."/>
            <person name="Ray D.A."/>
        </authorList>
    </citation>
    <scope>NUCLEOTIDE SEQUENCE [LARGE SCALE GENOMIC DNA]</scope>
    <source>
        <strain evidence="2">KSC_2009_1</strain>
    </source>
</reference>
<evidence type="ECO:0000313" key="3">
    <source>
        <dbReference type="Proteomes" id="UP000050525"/>
    </source>
</evidence>
<keyword evidence="3" id="KW-1185">Reference proteome</keyword>
<comment type="caution">
    <text evidence="2">The sequence shown here is derived from an EMBL/GenBank/DDBJ whole genome shotgun (WGS) entry which is preliminary data.</text>
</comment>
<dbReference type="InterPro" id="IPR015034">
    <property type="entry name" value="Bles03"/>
</dbReference>
<name>A0A151LZG7_ALLMI</name>